<name>A0ABT7AUP8_9CYAN</name>
<dbReference type="InterPro" id="IPR008538">
    <property type="entry name" value="Uma2"/>
</dbReference>
<keyword evidence="2" id="KW-0255">Endonuclease</keyword>
<sequence>MTQLLYKPTHNKLPLQLWQSSSWDNYQTWRDSDRPERIKLYYYQNKLLVEMGSEGINHSSIGDLFTMLFLLWFNQKQQQTFSSFGGCLLEKANQSSAAPDLVLYIGENYPTWHPGERRYIDLDRWRVPDLVGEISDTTLSSDLDEKKHLYASLGIPEYWVIDVIGRRVFAFQLQDNNQYKECDRSQALSGLPIDLLEKGLSRLQEASNGAVASWFSEQIQSLDTSNHS</sequence>
<gene>
    <name evidence="2" type="ORF">PMG71_14495</name>
</gene>
<protein>
    <submittedName>
        <fullName evidence="2">Uma2 family endonuclease</fullName>
    </submittedName>
</protein>
<evidence type="ECO:0000259" key="1">
    <source>
        <dbReference type="Pfam" id="PF05685"/>
    </source>
</evidence>
<keyword evidence="3" id="KW-1185">Reference proteome</keyword>
<keyword evidence="2" id="KW-0378">Hydrolase</keyword>
<dbReference type="PANTHER" id="PTHR35400:SF1">
    <property type="entry name" value="SLR1083 PROTEIN"/>
    <property type="match status" value="1"/>
</dbReference>
<accession>A0ABT7AUP8</accession>
<proteinExistence type="predicted"/>
<dbReference type="InterPro" id="IPR012296">
    <property type="entry name" value="Nuclease_put_TT1808"/>
</dbReference>
<dbReference type="Proteomes" id="UP001235303">
    <property type="component" value="Unassembled WGS sequence"/>
</dbReference>
<dbReference type="GO" id="GO:0004519">
    <property type="term" value="F:endonuclease activity"/>
    <property type="evidence" value="ECO:0007669"/>
    <property type="project" value="UniProtKB-KW"/>
</dbReference>
<dbReference type="RefSeq" id="WP_283754398.1">
    <property type="nucleotide sequence ID" value="NZ_JAQOSP010000095.1"/>
</dbReference>
<dbReference type="SUPFAM" id="SSF52980">
    <property type="entry name" value="Restriction endonuclease-like"/>
    <property type="match status" value="1"/>
</dbReference>
<comment type="caution">
    <text evidence="2">The sequence shown here is derived from an EMBL/GenBank/DDBJ whole genome shotgun (WGS) entry which is preliminary data.</text>
</comment>
<feature type="domain" description="Putative restriction endonuclease" evidence="1">
    <location>
        <begin position="23"/>
        <end position="201"/>
    </location>
</feature>
<evidence type="ECO:0000313" key="3">
    <source>
        <dbReference type="Proteomes" id="UP001235303"/>
    </source>
</evidence>
<dbReference type="EMBL" id="JAQOSP010000095">
    <property type="protein sequence ID" value="MDJ1170638.1"/>
    <property type="molecule type" value="Genomic_DNA"/>
</dbReference>
<dbReference type="InterPro" id="IPR011335">
    <property type="entry name" value="Restrct_endonuc-II-like"/>
</dbReference>
<dbReference type="Pfam" id="PF05685">
    <property type="entry name" value="Uma2"/>
    <property type="match status" value="1"/>
</dbReference>
<keyword evidence="2" id="KW-0540">Nuclease</keyword>
<reference evidence="2 3" key="1">
    <citation type="submission" date="2023-01" db="EMBL/GenBank/DDBJ databases">
        <title>Novel diversity within Roseofilum (Cyanobacteria; Desertifilaceae) from marine benthic mats with descriptions of four novel species.</title>
        <authorList>
            <person name="Wang Y."/>
            <person name="Berthold D.E."/>
            <person name="Hu J."/>
            <person name="Lefler F.W."/>
            <person name="Laughinghouse H.D. IV."/>
        </authorList>
    </citation>
    <scope>NUCLEOTIDE SEQUENCE [LARGE SCALE GENOMIC DNA]</scope>
    <source>
        <strain evidence="2 3">BLCC-M154</strain>
    </source>
</reference>
<dbReference type="Gene3D" id="3.90.1570.10">
    <property type="entry name" value="tt1808, chain A"/>
    <property type="match status" value="1"/>
</dbReference>
<dbReference type="CDD" id="cd06260">
    <property type="entry name" value="DUF820-like"/>
    <property type="match status" value="1"/>
</dbReference>
<organism evidence="2 3">
    <name type="scientific">Roseofilum acuticapitatum BLCC-M154</name>
    <dbReference type="NCBI Taxonomy" id="3022444"/>
    <lineage>
        <taxon>Bacteria</taxon>
        <taxon>Bacillati</taxon>
        <taxon>Cyanobacteriota</taxon>
        <taxon>Cyanophyceae</taxon>
        <taxon>Desertifilales</taxon>
        <taxon>Desertifilaceae</taxon>
        <taxon>Roseofilum</taxon>
        <taxon>Roseofilum acuticapitatum</taxon>
    </lineage>
</organism>
<dbReference type="PANTHER" id="PTHR35400">
    <property type="entry name" value="SLR1083 PROTEIN"/>
    <property type="match status" value="1"/>
</dbReference>
<evidence type="ECO:0000313" key="2">
    <source>
        <dbReference type="EMBL" id="MDJ1170638.1"/>
    </source>
</evidence>